<dbReference type="EMBL" id="KN880437">
    <property type="protein sequence ID" value="KIY73257.1"/>
    <property type="molecule type" value="Genomic_DNA"/>
</dbReference>
<sequence length="395" mass="44034">MAPAPNSGARSKSSMVSTSSDVNGAGPSKRRKQAQSPSGDQSNPVVIEGDEDVEMAVAPPAKLQKSGRQDAKGKGKANQAQQNGQDKSEIARTQAELEEAESRIRALEKQLDDVLMTRDTEMEQLYRALEQANEQEQQDSMARISDLEAQLAQHDPLFKVALSDIGILTRAEADAEKAAMERDLKRYKRLAEDNAKLIEKQREELDATRAELATVRQERDAEIDRSKFLAAKNPPGSATRNGVRKPLIEDTPKRTNAIAFYEDLTDILVLSIKGEKCNIEESEGEEDVLIGCVYTYKDQDDPALTQSITFNLRMCHDFDNSIGELVPSVNYSPREMDKLPPSFVDRLQLIKEPFSFRKEQLQLFLKTMNEQVKLAMASDDEDDAGEDDDDVRIVG</sequence>
<name>A0A0D7BS91_9AGAR</name>
<reference evidence="3 4" key="1">
    <citation type="journal article" date="2015" name="Fungal Genet. Biol.">
        <title>Evolution of novel wood decay mechanisms in Agaricales revealed by the genome sequences of Fistulina hepatica and Cylindrobasidium torrendii.</title>
        <authorList>
            <person name="Floudas D."/>
            <person name="Held B.W."/>
            <person name="Riley R."/>
            <person name="Nagy L.G."/>
            <person name="Koehler G."/>
            <person name="Ransdell A.S."/>
            <person name="Younus H."/>
            <person name="Chow J."/>
            <person name="Chiniquy J."/>
            <person name="Lipzen A."/>
            <person name="Tritt A."/>
            <person name="Sun H."/>
            <person name="Haridas S."/>
            <person name="LaButti K."/>
            <person name="Ohm R.A."/>
            <person name="Kues U."/>
            <person name="Blanchette R.A."/>
            <person name="Grigoriev I.V."/>
            <person name="Minto R.E."/>
            <person name="Hibbett D.S."/>
        </authorList>
    </citation>
    <scope>NUCLEOTIDE SEQUENCE [LARGE SCALE GENOMIC DNA]</scope>
    <source>
        <strain evidence="3 4">FP15055 ss-10</strain>
    </source>
</reference>
<feature type="region of interest" description="Disordered" evidence="2">
    <location>
        <begin position="376"/>
        <end position="395"/>
    </location>
</feature>
<feature type="compositionally biased region" description="Low complexity" evidence="2">
    <location>
        <begin position="11"/>
        <end position="20"/>
    </location>
</feature>
<keyword evidence="4" id="KW-1185">Reference proteome</keyword>
<dbReference type="STRING" id="1314674.A0A0D7BS91"/>
<protein>
    <recommendedName>
        <fullName evidence="5">Monopolin complex subunit Csm1/Pcs1 C-terminal domain-containing protein</fullName>
    </recommendedName>
</protein>
<feature type="compositionally biased region" description="Acidic residues" evidence="2">
    <location>
        <begin position="378"/>
        <end position="395"/>
    </location>
</feature>
<evidence type="ECO:0000256" key="2">
    <source>
        <dbReference type="SAM" id="MobiDB-lite"/>
    </source>
</evidence>
<dbReference type="CDD" id="cd23787">
    <property type="entry name" value="RWD_CSM1"/>
    <property type="match status" value="1"/>
</dbReference>
<evidence type="ECO:0000256" key="1">
    <source>
        <dbReference type="SAM" id="Coils"/>
    </source>
</evidence>
<accession>A0A0D7BS91</accession>
<organism evidence="3 4">
    <name type="scientific">Cylindrobasidium torrendii FP15055 ss-10</name>
    <dbReference type="NCBI Taxonomy" id="1314674"/>
    <lineage>
        <taxon>Eukaryota</taxon>
        <taxon>Fungi</taxon>
        <taxon>Dikarya</taxon>
        <taxon>Basidiomycota</taxon>
        <taxon>Agaricomycotina</taxon>
        <taxon>Agaricomycetes</taxon>
        <taxon>Agaricomycetidae</taxon>
        <taxon>Agaricales</taxon>
        <taxon>Marasmiineae</taxon>
        <taxon>Physalacriaceae</taxon>
        <taxon>Cylindrobasidium</taxon>
    </lineage>
</organism>
<feature type="region of interest" description="Disordered" evidence="2">
    <location>
        <begin position="1"/>
        <end position="98"/>
    </location>
</feature>
<evidence type="ECO:0000313" key="4">
    <source>
        <dbReference type="Proteomes" id="UP000054007"/>
    </source>
</evidence>
<gene>
    <name evidence="3" type="ORF">CYLTODRAFT_485693</name>
</gene>
<proteinExistence type="predicted"/>
<evidence type="ECO:0000313" key="3">
    <source>
        <dbReference type="EMBL" id="KIY73257.1"/>
    </source>
</evidence>
<dbReference type="OrthoDB" id="3216420at2759"/>
<keyword evidence="1" id="KW-0175">Coiled coil</keyword>
<feature type="compositionally biased region" description="Polar residues" evidence="2">
    <location>
        <begin position="34"/>
        <end position="44"/>
    </location>
</feature>
<feature type="coiled-coil region" evidence="1">
    <location>
        <begin position="170"/>
        <end position="218"/>
    </location>
</feature>
<dbReference type="Proteomes" id="UP000054007">
    <property type="component" value="Unassembled WGS sequence"/>
</dbReference>
<dbReference type="AlphaFoldDB" id="A0A0D7BS91"/>
<evidence type="ECO:0008006" key="5">
    <source>
        <dbReference type="Google" id="ProtNLM"/>
    </source>
</evidence>